<evidence type="ECO:0000313" key="3">
    <source>
        <dbReference type="EMBL" id="OQD59838.1"/>
    </source>
</evidence>
<dbReference type="Gene3D" id="3.90.70.10">
    <property type="entry name" value="Cysteine proteinases"/>
    <property type="match status" value="1"/>
</dbReference>
<keyword evidence="1" id="KW-1133">Transmembrane helix</keyword>
<keyword evidence="1" id="KW-0812">Transmembrane</keyword>
<keyword evidence="4" id="KW-1185">Reference proteome</keyword>
<keyword evidence="1" id="KW-0472">Membrane</keyword>
<dbReference type="InterPro" id="IPR039448">
    <property type="entry name" value="Beta_helix"/>
</dbReference>
<dbReference type="SUPFAM" id="SSF51126">
    <property type="entry name" value="Pectin lyase-like"/>
    <property type="match status" value="2"/>
</dbReference>
<dbReference type="Proteomes" id="UP000191661">
    <property type="component" value="Unassembled WGS sequence"/>
</dbReference>
<dbReference type="EMBL" id="JXMW01000001">
    <property type="protein sequence ID" value="OQD59838.1"/>
    <property type="molecule type" value="Genomic_DNA"/>
</dbReference>
<dbReference type="Pfam" id="PF05048">
    <property type="entry name" value="NosD"/>
    <property type="match status" value="1"/>
</dbReference>
<dbReference type="GO" id="GO:0016020">
    <property type="term" value="C:membrane"/>
    <property type="evidence" value="ECO:0007669"/>
    <property type="project" value="InterPro"/>
</dbReference>
<evidence type="ECO:0000259" key="2">
    <source>
        <dbReference type="PROSITE" id="PS50990"/>
    </source>
</evidence>
<dbReference type="NCBIfam" id="TIGR03804">
    <property type="entry name" value="para_beta_helix"/>
    <property type="match status" value="3"/>
</dbReference>
<dbReference type="Pfam" id="PF13229">
    <property type="entry name" value="Beta_helix"/>
    <property type="match status" value="1"/>
</dbReference>
<gene>
    <name evidence="3" type="ORF">MBBAR_1c02460</name>
</gene>
<dbReference type="InterPro" id="IPR011050">
    <property type="entry name" value="Pectin_lyase_fold/virulence"/>
</dbReference>
<proteinExistence type="predicted"/>
<sequence length="2381" mass="262938">MGFVEMGFKKLMIVLSCILVLFLFVGAVSSATLNETEMKDSSSAVKNYTDTNSKLPKYVDISDKNNSMPSYLNSLVTYTLQLNKSNKNPVTIKSVGAPTGPSGTATGTLTKAQYLTMANNIKNFINTNGVAPNYASSSLGNIRYESLVYAYARIVNYYHVNGVLPNSVTITQISGVNSAGVIVDNLPPTVSINLAGGTYNSIKNVTITATDSRDANPKVYYSINNGAWVNKVKTVTLTLGAGETVLKYYAIDSKGNPSATKTVTYNINIANSNTTKFSLEDLQYAANSVQAHVEVNHRLPENITINGITINMAQFLKLLSISIININNGTNSSIELENATTVVSSENLNKSRSLNKTDYLSLANSIKSYMDTNGQAPTYQSTNIGNVGYESLVYTFTQIISSHQSLNSLPDFITVYPWSTVSNNRTVFMNMADIILASGTLVSHVESQHNLPDFIIISENKVKMSDFLMLSSKALKNLNGKLFQSIMLENFSAAANPYESITGGNLLYNDYLSLINDVISFMDANRTAPNFKNTIRGAISYQSLVYINAQLLVSANKNNILPEYITLVPWSIVQNTSTTFISMDLINSMAFYLKNYVITNHALPNNLNILGFIINMPQFLMLEIVSLKNIKIGLYQSIILRNYSAPNNPSESLIAGKISFANYFNAIDNIKSYMDTNAQAPNYSWISQGNMSYYNLIFMYAIILDYYNIRGSLPEYVSVNPWSVISNPNTMSFTETQIMEAAETVEYYIEVNHVLPDKVVIGGYNVTMPQFLKLLTTTLHNLNGTYAGQILLGNFGYPTSYSETTTGGILDQDTYLNLARSVEYFMFDGRAPNYQSSTIGNIRYDSLIYMFSQILSSTKQIGKLPDFIVVDPWSKISNSSNTFVSVGNVVLFSSVVKYFIEKRHVLPINVTIFNFTISMPQYLKLLSNCLNYINGNLRSNILLENYSVPIGVSEKINSSLFDEEFYMSLSNNVSSYIMDNGNVPAYMVTNLGNISYQSLIYTFSSILSYYFDTNNLPDVFYFNNWSVISSNNTKFVSINDILAAGKSVADYIEKYHTLPSSVVVNGSTITMAQFLSLAVIGVMNIDNGFSGMIPIKNYGSPTNISEGINQSFGISNNDLIDLASVIAEYMEVNGKAPDYQNSTLGKVGFNSLIYTYSQILRSYQVINQTPSFITIVPWDLISNSSTVFISMEQLKNASTYIQSYVSSYHVLPSSVLVSGVNISMDEFLLLSAKAVTFLKSDLDTSLILERLNTHISNNASENIMKGDIYYDEILEIADYVVSYSNTNKKVPSNFNNSSLGDLIGFESLVFMFSNIMATYNVTNGNISDQLSVVPWLAVYNPNKTYNFRSNKVFDNLQEAINDVDTIVGDTLWLSKDKYLENIILNKKLTITSLFDNFVLIQALNTSTPVFTINSNASGSLLKGLWINGSSNYVLSWGVYISNSSNNTILECKITGHFYGIEIYESSGNVISTNIISDNLRRGISVESSLNDEIAYNNVTNNMYGIFSHLSNNSKFYDNIVSENWIGFVFENSSGEGHYNIIFKNTESGLYVEGINSVVNFINNWWGSNNPISSSNNGSDIHIKNGNVLYNPYLILKLTTSTDRSTWNSTHYEYFIEADLTYNNNGEDTSPHGNIPDDLIIYFNSTNGYINASTSTVNGKAKVKLINTTNGTTTVFASFNDFALNKTFNVMSVNSTGVLNTRTGEYFETIQEAINSINTKSGDLIRVSEGTYYENIIINKKITLEVVSGEKVYLCPKDIDQNMITITSSGSGSTISGFNIIGSGYAYGISLVKSYGCIIKNNIISGFNVNIYSYISGNNTIQNNTILDGVEGISLIASNNNKINGNKLVSNENGINLQNSNYNAINSNELTYNYYAIYISFSDNINILNNKVINNWVGVYLFKTDSNNIIGNNFTENGAGLSIYNSIATLNSSNIFKNNWLADTSVIDDSEMVMATTVYTCGPAALATLFKKWGIFTTEAELAKLAGTDNEGTSLWGLKNASGFKGICSNAYNVTFDKLKVDNIVLLKINGFNHFELILNMTNETITLFDPNLGIISMNWTKFNELFTGIVMVFNDTIANCTLLSEKVMKEIKGLWHYEWRTYYKYHPPKIYWKTYTIKYPVKVSVKVGWKTGWFGIKYPVFSTKIVWKSYTVRVPYVKNAGWFQAIKYRVKVYDWKDVVNVGKFVYKKVSNYVNNGIKSATSIAISVINNNPLIKSTAKNIVAWTNSTIKAANSLVTGIDKGIKSLENGNNKFAMRTSADVIGGFLMTGAIVAASTGVGAPVAAVMAVAGIGLMAYGNGMFEDPLNPINVIGFSSSVAFSIMGGNAMIALKGVLRGAMGASRGATKNIAKGIVYSTYGTIDAGESVAYGVTMSGFEKYFSN</sequence>
<evidence type="ECO:0000256" key="1">
    <source>
        <dbReference type="SAM" id="Phobius"/>
    </source>
</evidence>
<dbReference type="Gene3D" id="3.30.1920.20">
    <property type="match status" value="1"/>
</dbReference>
<dbReference type="InterPro" id="IPR005074">
    <property type="entry name" value="Peptidase_C39"/>
</dbReference>
<dbReference type="Gene3D" id="2.160.20.10">
    <property type="entry name" value="Single-stranded right-handed beta-helix, Pectin lyase-like"/>
    <property type="match status" value="2"/>
</dbReference>
<evidence type="ECO:0000313" key="4">
    <source>
        <dbReference type="Proteomes" id="UP000191661"/>
    </source>
</evidence>
<dbReference type="GO" id="GO:0006508">
    <property type="term" value="P:proteolysis"/>
    <property type="evidence" value="ECO:0007669"/>
    <property type="project" value="InterPro"/>
</dbReference>
<dbReference type="SMART" id="SM00710">
    <property type="entry name" value="PbH1"/>
    <property type="match status" value="12"/>
</dbReference>
<dbReference type="InterPro" id="IPR012334">
    <property type="entry name" value="Pectin_lyas_fold"/>
</dbReference>
<dbReference type="Pfam" id="PF09373">
    <property type="entry name" value="PMBR"/>
    <property type="match status" value="2"/>
</dbReference>
<feature type="domain" description="Peptidase C39" evidence="2">
    <location>
        <begin position="1953"/>
        <end position="2073"/>
    </location>
</feature>
<comment type="caution">
    <text evidence="3">The sequence shown here is derived from an EMBL/GenBank/DDBJ whole genome shotgun (WGS) entry which is preliminary data.</text>
</comment>
<dbReference type="InterPro" id="IPR022441">
    <property type="entry name" value="Para_beta_helix_rpt-2"/>
</dbReference>
<dbReference type="Pfam" id="PF03412">
    <property type="entry name" value="Peptidase_C39"/>
    <property type="match status" value="1"/>
</dbReference>
<feature type="transmembrane region" description="Helical" evidence="1">
    <location>
        <begin position="2265"/>
        <end position="2296"/>
    </location>
</feature>
<name>A0A1V6N541_METAZ</name>
<dbReference type="PROSITE" id="PS50990">
    <property type="entry name" value="PEPTIDASE_C39"/>
    <property type="match status" value="1"/>
</dbReference>
<accession>A0A1V6N541</accession>
<dbReference type="GO" id="GO:0005524">
    <property type="term" value="F:ATP binding"/>
    <property type="evidence" value="ECO:0007669"/>
    <property type="project" value="InterPro"/>
</dbReference>
<reference evidence="3 4" key="1">
    <citation type="submission" date="2014-12" db="EMBL/GenBank/DDBJ databases">
        <title>Genome sequence of Methanobrevibacter arboriphilicus DH1, DSM1125.</title>
        <authorList>
            <person name="Poehlein A."/>
            <person name="Thauer R.K."/>
            <person name="Seedorf H."/>
            <person name="Daniel R."/>
        </authorList>
    </citation>
    <scope>NUCLEOTIDE SEQUENCE [LARGE SCALE GENOMIC DNA]</scope>
    <source>
        <strain evidence="3 4">DH1</strain>
    </source>
</reference>
<dbReference type="InterPro" id="IPR018975">
    <property type="entry name" value="Pseudomurein-binding_repeat"/>
</dbReference>
<organism evidence="3 4">
    <name type="scientific">Methanobrevibacter arboriphilus JCM 13429 = DSM 1125</name>
    <dbReference type="NCBI Taxonomy" id="1300164"/>
    <lineage>
        <taxon>Archaea</taxon>
        <taxon>Methanobacteriati</taxon>
        <taxon>Methanobacteriota</taxon>
        <taxon>Methanomada group</taxon>
        <taxon>Methanobacteria</taxon>
        <taxon>Methanobacteriales</taxon>
        <taxon>Methanobacteriaceae</taxon>
        <taxon>Methanobrevibacter</taxon>
    </lineage>
</organism>
<dbReference type="GO" id="GO:0008233">
    <property type="term" value="F:peptidase activity"/>
    <property type="evidence" value="ECO:0007669"/>
    <property type="project" value="InterPro"/>
</dbReference>
<protein>
    <recommendedName>
        <fullName evidence="2">Peptidase C39 domain-containing protein</fullName>
    </recommendedName>
</protein>
<dbReference type="InterPro" id="IPR006626">
    <property type="entry name" value="PbH1"/>
</dbReference>
<dbReference type="InterPro" id="IPR007742">
    <property type="entry name" value="NosD_dom"/>
</dbReference>
<feature type="transmembrane region" description="Helical" evidence="1">
    <location>
        <begin position="2308"/>
        <end position="2330"/>
    </location>
</feature>